<evidence type="ECO:0000256" key="4">
    <source>
        <dbReference type="SAM" id="Phobius"/>
    </source>
</evidence>
<dbReference type="RefSeq" id="WP_148597351.1">
    <property type="nucleotide sequence ID" value="NZ_CP042997.1"/>
</dbReference>
<keyword evidence="3 6" id="KW-0808">Transferase</keyword>
<dbReference type="KEGG" id="agv:OJF2_64330"/>
<feature type="transmembrane region" description="Helical" evidence="4">
    <location>
        <begin position="12"/>
        <end position="34"/>
    </location>
</feature>
<dbReference type="Pfam" id="PF00535">
    <property type="entry name" value="Glycos_transf_2"/>
    <property type="match status" value="1"/>
</dbReference>
<reference evidence="6 7" key="1">
    <citation type="submission" date="2019-08" db="EMBL/GenBank/DDBJ databases">
        <title>Deep-cultivation of Planctomycetes and their phenomic and genomic characterization uncovers novel biology.</title>
        <authorList>
            <person name="Wiegand S."/>
            <person name="Jogler M."/>
            <person name="Boedeker C."/>
            <person name="Pinto D."/>
            <person name="Vollmers J."/>
            <person name="Rivas-Marin E."/>
            <person name="Kohn T."/>
            <person name="Peeters S.H."/>
            <person name="Heuer A."/>
            <person name="Rast P."/>
            <person name="Oberbeckmann S."/>
            <person name="Bunk B."/>
            <person name="Jeske O."/>
            <person name="Meyerdierks A."/>
            <person name="Storesund J.E."/>
            <person name="Kallscheuer N."/>
            <person name="Luecker S."/>
            <person name="Lage O.M."/>
            <person name="Pohl T."/>
            <person name="Merkel B.J."/>
            <person name="Hornburger P."/>
            <person name="Mueller R.-W."/>
            <person name="Bruemmer F."/>
            <person name="Labrenz M."/>
            <person name="Spormann A.M."/>
            <person name="Op den Camp H."/>
            <person name="Overmann J."/>
            <person name="Amann R."/>
            <person name="Jetten M.S.M."/>
            <person name="Mascher T."/>
            <person name="Medema M.H."/>
            <person name="Devos D.P."/>
            <person name="Kaster A.-K."/>
            <person name="Ovreas L."/>
            <person name="Rohde M."/>
            <person name="Galperin M.Y."/>
            <person name="Jogler C."/>
        </authorList>
    </citation>
    <scope>NUCLEOTIDE SEQUENCE [LARGE SCALE GENOMIC DNA]</scope>
    <source>
        <strain evidence="6 7">OJF2</strain>
    </source>
</reference>
<evidence type="ECO:0000313" key="6">
    <source>
        <dbReference type="EMBL" id="QEH37841.1"/>
    </source>
</evidence>
<evidence type="ECO:0000259" key="5">
    <source>
        <dbReference type="Pfam" id="PF00535"/>
    </source>
</evidence>
<keyword evidence="7" id="KW-1185">Reference proteome</keyword>
<keyword evidence="4" id="KW-1133">Transmembrane helix</keyword>
<proteinExistence type="inferred from homology"/>
<dbReference type="PANTHER" id="PTHR43630">
    <property type="entry name" value="POLY-BETA-1,6-N-ACETYL-D-GLUCOSAMINE SYNTHASE"/>
    <property type="match status" value="1"/>
</dbReference>
<dbReference type="CDD" id="cd06439">
    <property type="entry name" value="CESA_like_1"/>
    <property type="match status" value="1"/>
</dbReference>
<dbReference type="InterPro" id="IPR029044">
    <property type="entry name" value="Nucleotide-diphossugar_trans"/>
</dbReference>
<accession>A0A5B9WD21</accession>
<dbReference type="SUPFAM" id="SSF53448">
    <property type="entry name" value="Nucleotide-diphospho-sugar transferases"/>
    <property type="match status" value="1"/>
</dbReference>
<keyword evidence="4" id="KW-0472">Membrane</keyword>
<dbReference type="GO" id="GO:0016757">
    <property type="term" value="F:glycosyltransferase activity"/>
    <property type="evidence" value="ECO:0007669"/>
    <property type="project" value="UniProtKB-KW"/>
</dbReference>
<dbReference type="Proteomes" id="UP000324233">
    <property type="component" value="Chromosome"/>
</dbReference>
<feature type="transmembrane region" description="Helical" evidence="4">
    <location>
        <begin position="324"/>
        <end position="344"/>
    </location>
</feature>
<protein>
    <submittedName>
        <fullName evidence="6">Poly-beta-1,6-N-acetyl-D-glucosamine synthase</fullName>
        <ecNumber evidence="6">2.4.1.-</ecNumber>
    </submittedName>
</protein>
<dbReference type="PANTHER" id="PTHR43630:SF1">
    <property type="entry name" value="POLY-BETA-1,6-N-ACETYL-D-GLUCOSAMINE SYNTHASE"/>
    <property type="match status" value="1"/>
</dbReference>
<sequence length="408" mass="46047">MDQIQQAEIVVFWTGFGLVLFSYAVYPVAIWWLARAFARYESHPDVSSDQLPSLSILIVAHNEEEVIKDRVSNALATDYPTDRSEVVVALDGCTDGTLSILQGFRSDRLRVLSFETRQGKSETLNHAFESLSGEIVVLSDANTEFDPGAARRLARWFADPEVGIVCGRLVLSDPMTGRNVDSLYWKYETFLKRCEGSLGALLGANGAIYAIRRKLFSPIPGSTLIDDFVVPLLAKLRSGCRIVYEPTAVAYEETPAEVASEFRRRARIGAGGFQSIAILWRLLDPRRGWVAFSFLGHKVLRWLCPFFLLGMLASNLFLLGSPTYRLALGLQCAFYGLSVLVAYLPRSWTFARPWRLTTMFTMMNAALFVGFWRWLLGTNRGTWARTSRSPRPHAIDANREFFRSTQWR</sequence>
<feature type="transmembrane region" description="Helical" evidence="4">
    <location>
        <begin position="299"/>
        <end position="318"/>
    </location>
</feature>
<dbReference type="Gene3D" id="3.90.550.10">
    <property type="entry name" value="Spore Coat Polysaccharide Biosynthesis Protein SpsA, Chain A"/>
    <property type="match status" value="1"/>
</dbReference>
<dbReference type="AlphaFoldDB" id="A0A5B9WD21"/>
<evidence type="ECO:0000256" key="2">
    <source>
        <dbReference type="ARBA" id="ARBA00022676"/>
    </source>
</evidence>
<dbReference type="EMBL" id="CP042997">
    <property type="protein sequence ID" value="QEH37841.1"/>
    <property type="molecule type" value="Genomic_DNA"/>
</dbReference>
<dbReference type="InterPro" id="IPR001173">
    <property type="entry name" value="Glyco_trans_2-like"/>
</dbReference>
<keyword evidence="4" id="KW-0812">Transmembrane</keyword>
<organism evidence="6 7">
    <name type="scientific">Aquisphaera giovannonii</name>
    <dbReference type="NCBI Taxonomy" id="406548"/>
    <lineage>
        <taxon>Bacteria</taxon>
        <taxon>Pseudomonadati</taxon>
        <taxon>Planctomycetota</taxon>
        <taxon>Planctomycetia</taxon>
        <taxon>Isosphaerales</taxon>
        <taxon>Isosphaeraceae</taxon>
        <taxon>Aquisphaera</taxon>
    </lineage>
</organism>
<evidence type="ECO:0000256" key="1">
    <source>
        <dbReference type="ARBA" id="ARBA00006739"/>
    </source>
</evidence>
<feature type="transmembrane region" description="Helical" evidence="4">
    <location>
        <begin position="356"/>
        <end position="375"/>
    </location>
</feature>
<dbReference type="OrthoDB" id="9766299at2"/>
<feature type="domain" description="Glycosyltransferase 2-like" evidence="5">
    <location>
        <begin position="55"/>
        <end position="192"/>
    </location>
</feature>
<evidence type="ECO:0000256" key="3">
    <source>
        <dbReference type="ARBA" id="ARBA00022679"/>
    </source>
</evidence>
<gene>
    <name evidence="6" type="primary">icaA</name>
    <name evidence="6" type="ORF">OJF2_64330</name>
</gene>
<dbReference type="EC" id="2.4.1.-" evidence="6"/>
<evidence type="ECO:0000313" key="7">
    <source>
        <dbReference type="Proteomes" id="UP000324233"/>
    </source>
</evidence>
<comment type="similarity">
    <text evidence="1">Belongs to the glycosyltransferase 2 family.</text>
</comment>
<keyword evidence="2 6" id="KW-0328">Glycosyltransferase</keyword>
<name>A0A5B9WD21_9BACT</name>